<dbReference type="CDD" id="cd04496">
    <property type="entry name" value="SSB_OBF"/>
    <property type="match status" value="1"/>
</dbReference>
<dbReference type="AlphaFoldDB" id="A0A4Q0MDE5"/>
<dbReference type="SUPFAM" id="SSF50249">
    <property type="entry name" value="Nucleic acid-binding proteins"/>
    <property type="match status" value="1"/>
</dbReference>
<organism evidence="4 5">
    <name type="scientific">Hansschlegelia zhihuaiae</name>
    <dbReference type="NCBI Taxonomy" id="405005"/>
    <lineage>
        <taxon>Bacteria</taxon>
        <taxon>Pseudomonadati</taxon>
        <taxon>Pseudomonadota</taxon>
        <taxon>Alphaproteobacteria</taxon>
        <taxon>Hyphomicrobiales</taxon>
        <taxon>Methylopilaceae</taxon>
        <taxon>Hansschlegelia</taxon>
    </lineage>
</organism>
<dbReference type="GO" id="GO:0003697">
    <property type="term" value="F:single-stranded DNA binding"/>
    <property type="evidence" value="ECO:0007669"/>
    <property type="project" value="InterPro"/>
</dbReference>
<dbReference type="GO" id="GO:0006260">
    <property type="term" value="P:DNA replication"/>
    <property type="evidence" value="ECO:0007669"/>
    <property type="project" value="InterPro"/>
</dbReference>
<accession>A0A4Q0MDE5</accession>
<proteinExistence type="predicted"/>
<reference evidence="4 5" key="1">
    <citation type="submission" date="2018-12" db="EMBL/GenBank/DDBJ databases">
        <title>bacterium Hansschlegelia zhihuaiae S113.</title>
        <authorList>
            <person name="He J."/>
        </authorList>
    </citation>
    <scope>NUCLEOTIDE SEQUENCE [LARGE SCALE GENOMIC DNA]</scope>
    <source>
        <strain evidence="4 5">S 113</strain>
    </source>
</reference>
<evidence type="ECO:0000256" key="3">
    <source>
        <dbReference type="PIRNR" id="PIRNR002070"/>
    </source>
</evidence>
<dbReference type="Gene3D" id="2.40.50.140">
    <property type="entry name" value="Nucleic acid-binding proteins"/>
    <property type="match status" value="1"/>
</dbReference>
<gene>
    <name evidence="4" type="ORF">EK403_15140</name>
</gene>
<dbReference type="Pfam" id="PF00436">
    <property type="entry name" value="SSB"/>
    <property type="match status" value="1"/>
</dbReference>
<keyword evidence="5" id="KW-1185">Reference proteome</keyword>
<dbReference type="PROSITE" id="PS50935">
    <property type="entry name" value="SSB"/>
    <property type="match status" value="1"/>
</dbReference>
<dbReference type="RefSeq" id="WP_128778314.1">
    <property type="nucleotide sequence ID" value="NZ_RYFI01000015.1"/>
</dbReference>
<dbReference type="InterPro" id="IPR011344">
    <property type="entry name" value="ssDNA-bd"/>
</dbReference>
<evidence type="ECO:0000256" key="2">
    <source>
        <dbReference type="ARBA" id="ARBA00023172"/>
    </source>
</evidence>
<evidence type="ECO:0000256" key="1">
    <source>
        <dbReference type="ARBA" id="ARBA00023125"/>
    </source>
</evidence>
<keyword evidence="1 3" id="KW-0238">DNA-binding</keyword>
<dbReference type="Proteomes" id="UP000289708">
    <property type="component" value="Unassembled WGS sequence"/>
</dbReference>
<protein>
    <recommendedName>
        <fullName evidence="3">Single-stranded DNA-binding protein</fullName>
    </recommendedName>
</protein>
<comment type="caution">
    <text evidence="4">The sequence shown here is derived from an EMBL/GenBank/DDBJ whole genome shotgun (WGS) entry which is preliminary data.</text>
</comment>
<dbReference type="InterPro" id="IPR012340">
    <property type="entry name" value="NA-bd_OB-fold"/>
</dbReference>
<keyword evidence="2" id="KW-0233">DNA recombination</keyword>
<sequence>MRNIAEFTLIGHVGTIKQVGKTVRVTVCANYPFKDQGGEWQDDQHWNEVTIFTKSIQGYVNEHVSKGDLVHVRGRLRQNSYERDGKRIYTVDLIALEFGRLAQAAERSAA</sequence>
<dbReference type="OrthoDB" id="7581348at2"/>
<dbReference type="EMBL" id="RYFI01000015">
    <property type="protein sequence ID" value="RXF71418.1"/>
    <property type="molecule type" value="Genomic_DNA"/>
</dbReference>
<dbReference type="GO" id="GO:0006310">
    <property type="term" value="P:DNA recombination"/>
    <property type="evidence" value="ECO:0007669"/>
    <property type="project" value="UniProtKB-KW"/>
</dbReference>
<dbReference type="InterPro" id="IPR000424">
    <property type="entry name" value="Primosome_PriB/ssb"/>
</dbReference>
<name>A0A4Q0MDE5_9HYPH</name>
<evidence type="ECO:0000313" key="5">
    <source>
        <dbReference type="Proteomes" id="UP000289708"/>
    </source>
</evidence>
<dbReference type="PIRSF" id="PIRSF002070">
    <property type="entry name" value="SSB"/>
    <property type="match status" value="1"/>
</dbReference>
<evidence type="ECO:0000313" key="4">
    <source>
        <dbReference type="EMBL" id="RXF71418.1"/>
    </source>
</evidence>